<proteinExistence type="predicted"/>
<name>A0ABU9IF56_9SPHN</name>
<comment type="caution">
    <text evidence="1">The sequence shown here is derived from an EMBL/GenBank/DDBJ whole genome shotgun (WGS) entry which is preliminary data.</text>
</comment>
<keyword evidence="2" id="KW-1185">Reference proteome</keyword>
<dbReference type="RefSeq" id="WP_341673621.1">
    <property type="nucleotide sequence ID" value="NZ_JBBYHV010000002.1"/>
</dbReference>
<evidence type="ECO:0000313" key="1">
    <source>
        <dbReference type="EMBL" id="MEL1251054.1"/>
    </source>
</evidence>
<protein>
    <recommendedName>
        <fullName evidence="3">Alpha-L-arabinofuranosidase C-terminal domain-containing protein</fullName>
    </recommendedName>
</protein>
<dbReference type="SUPFAM" id="SSF51445">
    <property type="entry name" value="(Trans)glycosidases"/>
    <property type="match status" value="1"/>
</dbReference>
<dbReference type="InterPro" id="IPR017853">
    <property type="entry name" value="GH"/>
</dbReference>
<dbReference type="Gene3D" id="3.20.20.80">
    <property type="entry name" value="Glycosidases"/>
    <property type="match status" value="1"/>
</dbReference>
<evidence type="ECO:0000313" key="2">
    <source>
        <dbReference type="Proteomes" id="UP001497045"/>
    </source>
</evidence>
<dbReference type="Proteomes" id="UP001497045">
    <property type="component" value="Unassembled WGS sequence"/>
</dbReference>
<organism evidence="1 2">
    <name type="scientific">Aurantiacibacter gilvus</name>
    <dbReference type="NCBI Taxonomy" id="3139141"/>
    <lineage>
        <taxon>Bacteria</taxon>
        <taxon>Pseudomonadati</taxon>
        <taxon>Pseudomonadota</taxon>
        <taxon>Alphaproteobacteria</taxon>
        <taxon>Sphingomonadales</taxon>
        <taxon>Erythrobacteraceae</taxon>
        <taxon>Aurantiacibacter</taxon>
    </lineage>
</organism>
<dbReference type="PANTHER" id="PTHR46145:SF4">
    <property type="entry name" value="HEPARANASE"/>
    <property type="match status" value="1"/>
</dbReference>
<reference evidence="1 2" key="1">
    <citation type="submission" date="2024-04" db="EMBL/GenBank/DDBJ databases">
        <title>Aurantiacibacter sp. DGU6 16S ribosomal RNA gene Genome sequencing and assembly.</title>
        <authorList>
            <person name="Park S."/>
        </authorList>
    </citation>
    <scope>NUCLEOTIDE SEQUENCE [LARGE SCALE GENOMIC DNA]</scope>
    <source>
        <strain evidence="1 2">DGU6</strain>
    </source>
</reference>
<dbReference type="PANTHER" id="PTHR46145">
    <property type="entry name" value="HEPARANASE"/>
    <property type="match status" value="1"/>
</dbReference>
<accession>A0ABU9IF56</accession>
<sequence length="283" mass="30410">MPVVGPGNLGERTIAPEVAKQLLAPGEAMATRRLLAGIAPEIDAVSWHFYGGVSPRCQGGRGIDASEAALSDAWLDLTRVEWAYVRGMRDALASDKPMWLTETAQAACGRSPWASGLRDTFRCLDQLGLLARRDVQVVMHNTLAASEYGLIDQDTLEPRPNYWGAVLWQRLMGPVVLDASAVAEDARVYAHCLPQMDGGVGLMAINNSPAPMRLAVRGGGQSWLLQSDDFDAETLTVNGSVPAMAEDGAIMNLAGRAFVGELELPGQSIAFLTLPEVENPAWR</sequence>
<evidence type="ECO:0008006" key="3">
    <source>
        <dbReference type="Google" id="ProtNLM"/>
    </source>
</evidence>
<dbReference type="EMBL" id="JBBYHV010000002">
    <property type="protein sequence ID" value="MEL1251054.1"/>
    <property type="molecule type" value="Genomic_DNA"/>
</dbReference>
<gene>
    <name evidence="1" type="ORF">AAEO60_10250</name>
</gene>